<dbReference type="Proteomes" id="UP001060336">
    <property type="component" value="Chromosome"/>
</dbReference>
<sequence>MSVDVQEKAVAKTKADEEALDSLHTLPLSIIPLQTPGLKKAFMIKNARLESAIELFRDGTSGSGQVEPKELHGYFQDVGGALSHDLIILEKLSSLESFDIYSLRLELRNLEIGFEDYSSLQLSEAKRAELTEYMRAFTRPLIQRVYGGDKTEEISDVGQIIKMVASPNRNEAVAKLKRLAEELNTELTEVPKFLERYGDIFLSLSYFRSCLDKIMSQLPSFIGWMEELHSNYQIQNDRNQLKVLIDIESDLNEISTSLVGRFEYFNHRSHDFWENISADSFQSFQELVTAHHVSIGAVLCGLAVKLNLYEARFPNHGGGPVKRLEFINSEIKPGLKRIKDIEQKVGAVS</sequence>
<reference evidence="1" key="1">
    <citation type="submission" date="2022-08" db="EMBL/GenBank/DDBJ databases">
        <title>Nisaea acidiphila sp. nov., isolated from a marine algal debris and emended description of the genus Nisaea Urios et al. 2008.</title>
        <authorList>
            <person name="Kwon K."/>
        </authorList>
    </citation>
    <scope>NUCLEOTIDE SEQUENCE</scope>
    <source>
        <strain evidence="1">MEBiC11861</strain>
    </source>
</reference>
<evidence type="ECO:0000313" key="1">
    <source>
        <dbReference type="EMBL" id="UUX49789.1"/>
    </source>
</evidence>
<name>A0A9J7AWH4_9PROT</name>
<dbReference type="KEGG" id="naci:NUH88_20645"/>
<keyword evidence="2" id="KW-1185">Reference proteome</keyword>
<organism evidence="1 2">
    <name type="scientific">Nisaea acidiphila</name>
    <dbReference type="NCBI Taxonomy" id="1862145"/>
    <lineage>
        <taxon>Bacteria</taxon>
        <taxon>Pseudomonadati</taxon>
        <taxon>Pseudomonadota</taxon>
        <taxon>Alphaproteobacteria</taxon>
        <taxon>Rhodospirillales</taxon>
        <taxon>Thalassobaculaceae</taxon>
        <taxon>Nisaea</taxon>
    </lineage>
</organism>
<dbReference type="AlphaFoldDB" id="A0A9J7AWH4"/>
<protein>
    <submittedName>
        <fullName evidence="1">Uncharacterized protein</fullName>
    </submittedName>
</protein>
<proteinExistence type="predicted"/>
<dbReference type="EMBL" id="CP102480">
    <property type="protein sequence ID" value="UUX49789.1"/>
    <property type="molecule type" value="Genomic_DNA"/>
</dbReference>
<dbReference type="RefSeq" id="WP_257768651.1">
    <property type="nucleotide sequence ID" value="NZ_CP102480.1"/>
</dbReference>
<evidence type="ECO:0000313" key="2">
    <source>
        <dbReference type="Proteomes" id="UP001060336"/>
    </source>
</evidence>
<gene>
    <name evidence="1" type="ORF">NUH88_20645</name>
</gene>
<accession>A0A9J7AWH4</accession>